<reference evidence="3 5" key="1">
    <citation type="journal article" date="2009" name="PLoS Biol.">
        <title>Lineage-specific biology revealed by a finished genome assembly of the mouse.</title>
        <authorList>
            <consortium name="Mouse Genome Sequencing Consortium"/>
            <person name="Church D.M."/>
            <person name="Goodstadt L."/>
            <person name="Hillier L.W."/>
            <person name="Zody M.C."/>
            <person name="Goldstein S."/>
            <person name="She X."/>
            <person name="Bult C.J."/>
            <person name="Agarwala R."/>
            <person name="Cherry J.L."/>
            <person name="DiCuccio M."/>
            <person name="Hlavina W."/>
            <person name="Kapustin Y."/>
            <person name="Meric P."/>
            <person name="Maglott D."/>
            <person name="Birtle Z."/>
            <person name="Marques A.C."/>
            <person name="Graves T."/>
            <person name="Zhou S."/>
            <person name="Teague B."/>
            <person name="Potamousis K."/>
            <person name="Churas C."/>
            <person name="Place M."/>
            <person name="Herschleb J."/>
            <person name="Runnheim R."/>
            <person name="Forrest D."/>
            <person name="Amos-Landgraf J."/>
            <person name="Schwartz D.C."/>
            <person name="Cheng Z."/>
            <person name="Lindblad-Toh K."/>
            <person name="Eichler E.E."/>
            <person name="Ponting C.P."/>
        </authorList>
    </citation>
    <scope>NUCLEOTIDE SEQUENCE [LARGE SCALE GENOMIC DNA]</scope>
    <source>
        <strain evidence="3 5">C57BL/6J</strain>
    </source>
</reference>
<gene>
    <name evidence="3 4" type="primary">Ces2b</name>
</gene>
<dbReference type="Bgee" id="ENSMUSG00000050097">
    <property type="expression patterns" value="Expressed in epithelium of stomach and 47 other cell types or tissues"/>
</dbReference>
<dbReference type="HOGENOM" id="CLU_3105742_0_0_1"/>
<dbReference type="AlphaFoldDB" id="E0CXA5"/>
<feature type="signal peptide" evidence="2">
    <location>
        <begin position="1"/>
        <end position="26"/>
    </location>
</feature>
<name>E0CXA5_MOUSE</name>
<keyword evidence="5" id="KW-1185">Reference proteome</keyword>
<dbReference type="MGI" id="MGI:2448547">
    <property type="gene designation" value="Ces2b"/>
</dbReference>
<reference evidence="3" key="4">
    <citation type="submission" date="2025-09" db="UniProtKB">
        <authorList>
            <consortium name="Ensembl"/>
        </authorList>
    </citation>
    <scope>IDENTIFICATION</scope>
    <source>
        <strain evidence="3">C57BL/6J</strain>
    </source>
</reference>
<keyword evidence="2" id="KW-0732">Signal</keyword>
<evidence type="ECO:0000313" key="3">
    <source>
        <dbReference type="Ensembl" id="ENSMUSP00000124796.2"/>
    </source>
</evidence>
<evidence type="ECO:0000256" key="2">
    <source>
        <dbReference type="SAM" id="SignalP"/>
    </source>
</evidence>
<feature type="region of interest" description="Disordered" evidence="1">
    <location>
        <begin position="29"/>
        <end position="51"/>
    </location>
</feature>
<dbReference type="SMR" id="E0CXA5"/>
<reference evidence="3" key="3">
    <citation type="submission" date="2025-08" db="UniProtKB">
        <authorList>
            <consortium name="Ensembl"/>
        </authorList>
    </citation>
    <scope>IDENTIFICATION</scope>
    <source>
        <strain evidence="3">C57BL/6J</strain>
    </source>
</reference>
<evidence type="ECO:0000313" key="4">
    <source>
        <dbReference type="MGI" id="MGI:2448547"/>
    </source>
</evidence>
<proteinExistence type="predicted"/>
<evidence type="ECO:0000313" key="5">
    <source>
        <dbReference type="Proteomes" id="UP000000589"/>
    </source>
</evidence>
<dbReference type="GeneTree" id="ENSGT00940000153793"/>
<evidence type="ECO:0000256" key="1">
    <source>
        <dbReference type="SAM" id="MobiDB-lite"/>
    </source>
</evidence>
<feature type="chain" id="PRO_5003133295" evidence="2">
    <location>
        <begin position="27"/>
        <end position="51"/>
    </location>
</feature>
<reference evidence="3 5" key="2">
    <citation type="journal article" date="2011" name="PLoS Biol.">
        <title>Modernizing reference genome assemblies.</title>
        <authorList>
            <person name="Church D.M."/>
            <person name="Schneider V.A."/>
            <person name="Graves T."/>
            <person name="Auger K."/>
            <person name="Cunningham F."/>
            <person name="Bouk N."/>
            <person name="Chen H.C."/>
            <person name="Agarwala R."/>
            <person name="McLaren W.M."/>
            <person name="Ritchie G.R."/>
            <person name="Albracht D."/>
            <person name="Kremitzki M."/>
            <person name="Rock S."/>
            <person name="Kotkiewicz H."/>
            <person name="Kremitzki C."/>
            <person name="Wollam A."/>
            <person name="Trani L."/>
            <person name="Fulton L."/>
            <person name="Fulton R."/>
            <person name="Matthews L."/>
            <person name="Whitehead S."/>
            <person name="Chow W."/>
            <person name="Torrance J."/>
            <person name="Dunn M."/>
            <person name="Harden G."/>
            <person name="Threadgold G."/>
            <person name="Wood J."/>
            <person name="Collins J."/>
            <person name="Heath P."/>
            <person name="Griffiths G."/>
            <person name="Pelan S."/>
            <person name="Grafham D."/>
            <person name="Eichler E.E."/>
            <person name="Weinstock G."/>
            <person name="Mardis E.R."/>
            <person name="Wilson R.K."/>
            <person name="Howe K."/>
            <person name="Flicek P."/>
            <person name="Hubbard T."/>
        </authorList>
    </citation>
    <scope>NUCLEOTIDE SEQUENCE [LARGE SCALE GENOMIC DNA]</scope>
    <source>
        <strain evidence="3 5">C57BL/6J</strain>
    </source>
</reference>
<accession>E0CXA5</accession>
<dbReference type="AGR" id="MGI:2448547"/>
<organism evidence="3 5">
    <name type="scientific">Mus musculus</name>
    <name type="common">Mouse</name>
    <dbReference type="NCBI Taxonomy" id="10090"/>
    <lineage>
        <taxon>Eukaryota</taxon>
        <taxon>Metazoa</taxon>
        <taxon>Chordata</taxon>
        <taxon>Craniata</taxon>
        <taxon>Vertebrata</taxon>
        <taxon>Euteleostomi</taxon>
        <taxon>Mammalia</taxon>
        <taxon>Eutheria</taxon>
        <taxon>Euarchontoglires</taxon>
        <taxon>Glires</taxon>
        <taxon>Rodentia</taxon>
        <taxon>Myomorpha</taxon>
        <taxon>Muroidea</taxon>
        <taxon>Muridae</taxon>
        <taxon>Murinae</taxon>
        <taxon>Mus</taxon>
        <taxon>Mus</taxon>
    </lineage>
</organism>
<dbReference type="Proteomes" id="UP000000589">
    <property type="component" value="Chromosome 8"/>
</dbReference>
<dbReference type="ExpressionAtlas" id="E0CXA5">
    <property type="expression patterns" value="baseline and differential"/>
</dbReference>
<dbReference type="VEuPathDB" id="HostDB:ENSMUSG00000050097"/>
<dbReference type="Ensembl" id="ENSMUST00000163042.2">
    <property type="protein sequence ID" value="ENSMUSP00000124796.2"/>
    <property type="gene ID" value="ENSMUSG00000050097.7"/>
</dbReference>
<protein>
    <submittedName>
        <fullName evidence="3">Carboxyesterase 2B</fullName>
    </submittedName>
</protein>
<sequence length="51" mass="5909">MPRSQMHNWLDVLLFGLLLLLGHVQGLTRGQPHQKHTYRTGPRQPCPREGH</sequence>